<protein>
    <submittedName>
        <fullName evidence="1">Uncharacterized protein</fullName>
    </submittedName>
</protein>
<reference evidence="2" key="1">
    <citation type="submission" date="2014-03" db="EMBL/GenBank/DDBJ databases">
        <authorList>
            <person name="Aksoy S."/>
            <person name="Warren W."/>
            <person name="Wilson R.K."/>
        </authorList>
    </citation>
    <scope>NUCLEOTIDE SEQUENCE [LARGE SCALE GENOMIC DNA]</scope>
    <source>
        <strain evidence="2">IAEA</strain>
    </source>
</reference>
<dbReference type="Proteomes" id="UP000092445">
    <property type="component" value="Unassembled WGS sequence"/>
</dbReference>
<reference evidence="1" key="2">
    <citation type="submission" date="2020-05" db="UniProtKB">
        <authorList>
            <consortium name="EnsemblMetazoa"/>
        </authorList>
    </citation>
    <scope>IDENTIFICATION</scope>
    <source>
        <strain evidence="1">IAEA</strain>
    </source>
</reference>
<proteinExistence type="predicted"/>
<sequence>MPQIVYFLLERLSNEVIFLLDKFKKFLLDFKGCLDDIRRLLEVKMNVHKMDAGEKIKKGVQNSSL</sequence>
<organism evidence="1 2">
    <name type="scientific">Glossina pallidipes</name>
    <name type="common">Tsetse fly</name>
    <dbReference type="NCBI Taxonomy" id="7398"/>
    <lineage>
        <taxon>Eukaryota</taxon>
        <taxon>Metazoa</taxon>
        <taxon>Ecdysozoa</taxon>
        <taxon>Arthropoda</taxon>
        <taxon>Hexapoda</taxon>
        <taxon>Insecta</taxon>
        <taxon>Pterygota</taxon>
        <taxon>Neoptera</taxon>
        <taxon>Endopterygota</taxon>
        <taxon>Diptera</taxon>
        <taxon>Brachycera</taxon>
        <taxon>Muscomorpha</taxon>
        <taxon>Hippoboscoidea</taxon>
        <taxon>Glossinidae</taxon>
        <taxon>Glossina</taxon>
    </lineage>
</organism>
<evidence type="ECO:0000313" key="2">
    <source>
        <dbReference type="Proteomes" id="UP000092445"/>
    </source>
</evidence>
<dbReference type="AlphaFoldDB" id="A0A1B0AB93"/>
<dbReference type="VEuPathDB" id="VectorBase:GPAI040040"/>
<dbReference type="EnsemblMetazoa" id="GPAI040040-RA">
    <property type="protein sequence ID" value="GPAI040040-PA"/>
    <property type="gene ID" value="GPAI040040"/>
</dbReference>
<name>A0A1B0AB93_GLOPL</name>
<keyword evidence="2" id="KW-1185">Reference proteome</keyword>
<accession>A0A1B0AB93</accession>
<evidence type="ECO:0000313" key="1">
    <source>
        <dbReference type="EnsemblMetazoa" id="GPAI040040-PA"/>
    </source>
</evidence>